<accession>A0ABU1XBI9</accession>
<keyword evidence="2" id="KW-1185">Reference proteome</keyword>
<reference evidence="1 2" key="1">
    <citation type="submission" date="2023-07" db="EMBL/GenBank/DDBJ databases">
        <title>Sorghum-associated microbial communities from plants grown in Nebraska, USA.</title>
        <authorList>
            <person name="Schachtman D."/>
        </authorList>
    </citation>
    <scope>NUCLEOTIDE SEQUENCE [LARGE SCALE GENOMIC DNA]</scope>
    <source>
        <strain evidence="1 2">4272</strain>
    </source>
</reference>
<organism evidence="1 2">
    <name type="scientific">Nocardia kruczakiae</name>
    <dbReference type="NCBI Taxonomy" id="261477"/>
    <lineage>
        <taxon>Bacteria</taxon>
        <taxon>Bacillati</taxon>
        <taxon>Actinomycetota</taxon>
        <taxon>Actinomycetes</taxon>
        <taxon>Mycobacteriales</taxon>
        <taxon>Nocardiaceae</taxon>
        <taxon>Nocardia</taxon>
    </lineage>
</organism>
<proteinExistence type="predicted"/>
<protein>
    <submittedName>
        <fullName evidence="1">Uncharacterized protein</fullName>
    </submittedName>
</protein>
<dbReference type="EMBL" id="JAVDWW010000002">
    <property type="protein sequence ID" value="MDR7167917.1"/>
    <property type="molecule type" value="Genomic_DNA"/>
</dbReference>
<sequence length="154" mass="16410">MTATPPMSLEEQGIAKGNIDPAGPPTWFNPCLPPGSPVLKRMEMTLIGPFTSSSIRPGCEYIRPDKSHVSLDITRLTAKGIRDGVNDTVRNGNIDGRHIFTMPPPDGVGCRVFIEVKGGGIVVDSTDYSHPSKDLCPGGFALAQEIVRTLPPGS</sequence>
<dbReference type="RefSeq" id="WP_157104464.1">
    <property type="nucleotide sequence ID" value="NZ_JAVDWW010000002.1"/>
</dbReference>
<evidence type="ECO:0000313" key="1">
    <source>
        <dbReference type="EMBL" id="MDR7167917.1"/>
    </source>
</evidence>
<evidence type="ECO:0000313" key="2">
    <source>
        <dbReference type="Proteomes" id="UP001251217"/>
    </source>
</evidence>
<dbReference type="Proteomes" id="UP001251217">
    <property type="component" value="Unassembled WGS sequence"/>
</dbReference>
<name>A0ABU1XBI9_9NOCA</name>
<gene>
    <name evidence="1" type="ORF">J2W56_001636</name>
</gene>
<comment type="caution">
    <text evidence="1">The sequence shown here is derived from an EMBL/GenBank/DDBJ whole genome shotgun (WGS) entry which is preliminary data.</text>
</comment>